<gene>
    <name evidence="17" type="ORF">TrVE_jg1034</name>
</gene>
<evidence type="ECO:0000256" key="13">
    <source>
        <dbReference type="RuleBase" id="RU003938"/>
    </source>
</evidence>
<dbReference type="PANTHER" id="PTHR46382:SF1">
    <property type="entry name" value="PHOSPHATIDATE CYTIDYLYLTRANSFERASE"/>
    <property type="match status" value="1"/>
</dbReference>
<keyword evidence="3" id="KW-1003">Cell membrane</keyword>
<feature type="compositionally biased region" description="Polar residues" evidence="14">
    <location>
        <begin position="24"/>
        <end position="43"/>
    </location>
</feature>
<evidence type="ECO:0000256" key="12">
    <source>
        <dbReference type="ARBA" id="ARBA00023264"/>
    </source>
</evidence>
<keyword evidence="11" id="KW-0594">Phospholipid biosynthesis</keyword>
<evidence type="ECO:0000256" key="5">
    <source>
        <dbReference type="ARBA" id="ARBA00022679"/>
    </source>
</evidence>
<feature type="chain" id="PRO_5040922284" description="Phosphatidate cytidylyltransferase" evidence="16">
    <location>
        <begin position="24"/>
        <end position="369"/>
    </location>
</feature>
<accession>A0A9W7B3P8</accession>
<dbReference type="Pfam" id="PF01148">
    <property type="entry name" value="CTP_transf_1"/>
    <property type="match status" value="1"/>
</dbReference>
<evidence type="ECO:0000256" key="1">
    <source>
        <dbReference type="ARBA" id="ARBA00004651"/>
    </source>
</evidence>
<keyword evidence="10 15" id="KW-0472">Membrane</keyword>
<evidence type="ECO:0000256" key="9">
    <source>
        <dbReference type="ARBA" id="ARBA00023098"/>
    </source>
</evidence>
<keyword evidence="8 15" id="KW-1133">Transmembrane helix</keyword>
<dbReference type="AlphaFoldDB" id="A0A9W7B3P8"/>
<feature type="transmembrane region" description="Helical" evidence="15">
    <location>
        <begin position="236"/>
        <end position="256"/>
    </location>
</feature>
<keyword evidence="16" id="KW-0732">Signal</keyword>
<keyword evidence="6 13" id="KW-0812">Transmembrane</keyword>
<evidence type="ECO:0000256" key="4">
    <source>
        <dbReference type="ARBA" id="ARBA00022516"/>
    </source>
</evidence>
<comment type="subcellular location">
    <subcellularLocation>
        <location evidence="1">Cell membrane</location>
        <topology evidence="1">Multi-pass membrane protein</topology>
    </subcellularLocation>
</comment>
<keyword evidence="9" id="KW-0443">Lipid metabolism</keyword>
<dbReference type="EMBL" id="BRXX01000026">
    <property type="protein sequence ID" value="GMH83411.1"/>
    <property type="molecule type" value="Genomic_DNA"/>
</dbReference>
<keyword evidence="5 13" id="KW-0808">Transferase</keyword>
<evidence type="ECO:0000256" key="10">
    <source>
        <dbReference type="ARBA" id="ARBA00023136"/>
    </source>
</evidence>
<evidence type="ECO:0000256" key="6">
    <source>
        <dbReference type="ARBA" id="ARBA00022692"/>
    </source>
</evidence>
<dbReference type="PANTHER" id="PTHR46382">
    <property type="entry name" value="PHOSPHATIDATE CYTIDYLYLTRANSFERASE"/>
    <property type="match status" value="1"/>
</dbReference>
<dbReference type="GO" id="GO:0016024">
    <property type="term" value="P:CDP-diacylglycerol biosynthetic process"/>
    <property type="evidence" value="ECO:0007669"/>
    <property type="project" value="TreeGrafter"/>
</dbReference>
<dbReference type="Proteomes" id="UP001165160">
    <property type="component" value="Unassembled WGS sequence"/>
</dbReference>
<evidence type="ECO:0000313" key="17">
    <source>
        <dbReference type="EMBL" id="GMH83411.1"/>
    </source>
</evidence>
<keyword evidence="4" id="KW-0444">Lipid biosynthesis</keyword>
<evidence type="ECO:0000256" key="8">
    <source>
        <dbReference type="ARBA" id="ARBA00022989"/>
    </source>
</evidence>
<dbReference type="GO" id="GO:0005886">
    <property type="term" value="C:plasma membrane"/>
    <property type="evidence" value="ECO:0007669"/>
    <property type="project" value="UniProtKB-SubCell"/>
</dbReference>
<keyword evidence="12" id="KW-1208">Phospholipid metabolism</keyword>
<proteinExistence type="inferred from homology"/>
<keyword evidence="7 13" id="KW-0548">Nucleotidyltransferase</keyword>
<feature type="signal peptide" evidence="16">
    <location>
        <begin position="1"/>
        <end position="23"/>
    </location>
</feature>
<evidence type="ECO:0000256" key="14">
    <source>
        <dbReference type="SAM" id="MobiDB-lite"/>
    </source>
</evidence>
<evidence type="ECO:0000313" key="18">
    <source>
        <dbReference type="Proteomes" id="UP001165160"/>
    </source>
</evidence>
<keyword evidence="18" id="KW-1185">Reference proteome</keyword>
<organism evidence="17 18">
    <name type="scientific">Triparma verrucosa</name>
    <dbReference type="NCBI Taxonomy" id="1606542"/>
    <lineage>
        <taxon>Eukaryota</taxon>
        <taxon>Sar</taxon>
        <taxon>Stramenopiles</taxon>
        <taxon>Ochrophyta</taxon>
        <taxon>Bolidophyceae</taxon>
        <taxon>Parmales</taxon>
        <taxon>Triparmaceae</taxon>
        <taxon>Triparma</taxon>
    </lineage>
</organism>
<comment type="caution">
    <text evidence="17">The sequence shown here is derived from an EMBL/GenBank/DDBJ whole genome shotgun (WGS) entry which is preliminary data.</text>
</comment>
<name>A0A9W7B3P8_9STRA</name>
<dbReference type="GO" id="GO:0004605">
    <property type="term" value="F:phosphatidate cytidylyltransferase activity"/>
    <property type="evidence" value="ECO:0007669"/>
    <property type="project" value="UniProtKB-EC"/>
</dbReference>
<evidence type="ECO:0000256" key="11">
    <source>
        <dbReference type="ARBA" id="ARBA00023209"/>
    </source>
</evidence>
<evidence type="ECO:0000256" key="2">
    <source>
        <dbReference type="ARBA" id="ARBA00010185"/>
    </source>
</evidence>
<feature type="region of interest" description="Disordered" evidence="14">
    <location>
        <begin position="24"/>
        <end position="46"/>
    </location>
</feature>
<evidence type="ECO:0000256" key="3">
    <source>
        <dbReference type="ARBA" id="ARBA00022475"/>
    </source>
</evidence>
<feature type="transmembrane region" description="Helical" evidence="15">
    <location>
        <begin position="208"/>
        <end position="230"/>
    </location>
</feature>
<dbReference type="EC" id="2.7.7.41" evidence="13"/>
<evidence type="ECO:0000256" key="7">
    <source>
        <dbReference type="ARBA" id="ARBA00022695"/>
    </source>
</evidence>
<protein>
    <recommendedName>
        <fullName evidence="13">Phosphatidate cytidylyltransferase</fullName>
        <ecNumber evidence="13">2.7.7.41</ecNumber>
    </recommendedName>
</protein>
<comment type="pathway">
    <text evidence="13">Phospholipid metabolism; CDP-diacylglycerol biosynthesis; CDP-diacylglycerol from sn-glycerol 3-phosphate: step 3/3.</text>
</comment>
<dbReference type="PROSITE" id="PS01315">
    <property type="entry name" value="CDS"/>
    <property type="match status" value="1"/>
</dbReference>
<feature type="transmembrane region" description="Helical" evidence="15">
    <location>
        <begin position="173"/>
        <end position="196"/>
    </location>
</feature>
<reference evidence="18" key="1">
    <citation type="journal article" date="2023" name="Commun. Biol.">
        <title>Genome analysis of Parmales, the sister group of diatoms, reveals the evolutionary specialization of diatoms from phago-mixotrophs to photoautotrophs.</title>
        <authorList>
            <person name="Ban H."/>
            <person name="Sato S."/>
            <person name="Yoshikawa S."/>
            <person name="Yamada K."/>
            <person name="Nakamura Y."/>
            <person name="Ichinomiya M."/>
            <person name="Sato N."/>
            <person name="Blanc-Mathieu R."/>
            <person name="Endo H."/>
            <person name="Kuwata A."/>
            <person name="Ogata H."/>
        </authorList>
    </citation>
    <scope>NUCLEOTIDE SEQUENCE [LARGE SCALE GENOMIC DNA]</scope>
    <source>
        <strain evidence="18">NIES 3699</strain>
    </source>
</reference>
<sequence>MRCISSYVLVAALLASQWHLSSSLPNAPTTTTSGRPSIRSNYDPTGGDVDLELTTPALAHAPAPPATALASTGGAVKAPSDLFVRIRSAVGLIVLIPTFLHFTGSIGLASFLSVLQLVGTREISRLPGLNGPSSPQTSLLFRASQISCYGVVLSQTMLKLLSNHYEWGLNTDILTLGLISTTLITLVTHLNGLPLLTPPLISSHLSSLSSLLISSLLIVPATSLCLDLVLKFGGEGWLLLLYSVTLAAVNDTMAYVGGKVFGRTKLLKVLSPNKTVEGFGTALLSTVVASHYLSPFFKLSDYSTNFKILCPLLASSIAPFGGFLASTIKRAYGVKDFGSFIPGHGGVVDRVDCLMVVVGIVWVMKGLEN</sequence>
<comment type="similarity">
    <text evidence="2 13">Belongs to the CDS family.</text>
</comment>
<feature type="transmembrane region" description="Helical" evidence="15">
    <location>
        <begin position="89"/>
        <end position="118"/>
    </location>
</feature>
<comment type="catalytic activity">
    <reaction evidence="13">
        <text>a 1,2-diacyl-sn-glycero-3-phosphate + CTP + H(+) = a CDP-1,2-diacyl-sn-glycerol + diphosphate</text>
        <dbReference type="Rhea" id="RHEA:16229"/>
        <dbReference type="ChEBI" id="CHEBI:15378"/>
        <dbReference type="ChEBI" id="CHEBI:33019"/>
        <dbReference type="ChEBI" id="CHEBI:37563"/>
        <dbReference type="ChEBI" id="CHEBI:58332"/>
        <dbReference type="ChEBI" id="CHEBI:58608"/>
        <dbReference type="EC" id="2.7.7.41"/>
    </reaction>
</comment>
<evidence type="ECO:0000256" key="15">
    <source>
        <dbReference type="SAM" id="Phobius"/>
    </source>
</evidence>
<evidence type="ECO:0000256" key="16">
    <source>
        <dbReference type="SAM" id="SignalP"/>
    </source>
</evidence>
<dbReference type="InterPro" id="IPR000374">
    <property type="entry name" value="PC_trans"/>
</dbReference>